<reference evidence="3" key="1">
    <citation type="journal article" date="2014" name="Int. J. Syst. Evol. Microbiol.">
        <title>Complete genome sequence of Corynebacterium casei LMG S-19264T (=DSM 44701T), isolated from a smear-ripened cheese.</title>
        <authorList>
            <consortium name="US DOE Joint Genome Institute (JGI-PGF)"/>
            <person name="Walter F."/>
            <person name="Albersmeier A."/>
            <person name="Kalinowski J."/>
            <person name="Ruckert C."/>
        </authorList>
    </citation>
    <scope>NUCLEOTIDE SEQUENCE</scope>
    <source>
        <strain evidence="3">CGMCC 1.15360</strain>
    </source>
</reference>
<evidence type="ECO:0000313" key="3">
    <source>
        <dbReference type="EMBL" id="GGD74157.1"/>
    </source>
</evidence>
<dbReference type="EMBL" id="BMIP01000005">
    <property type="protein sequence ID" value="GGD74157.1"/>
    <property type="molecule type" value="Genomic_DNA"/>
</dbReference>
<dbReference type="PIRSF" id="PIRSF016487">
    <property type="entry name" value="CYTH_UCP016487"/>
    <property type="match status" value="1"/>
</dbReference>
<dbReference type="InterPro" id="IPR012042">
    <property type="entry name" value="NeuTTM/CthTTM-like"/>
</dbReference>
<dbReference type="Proteomes" id="UP000612349">
    <property type="component" value="Unassembled WGS sequence"/>
</dbReference>
<comment type="caution">
    <text evidence="3">The sequence shown here is derived from an EMBL/GenBank/DDBJ whole genome shotgun (WGS) entry which is preliminary data.</text>
</comment>
<evidence type="ECO:0000313" key="4">
    <source>
        <dbReference type="Proteomes" id="UP000612349"/>
    </source>
</evidence>
<dbReference type="InterPro" id="IPR023577">
    <property type="entry name" value="CYTH_domain"/>
</dbReference>
<dbReference type="OrthoDB" id="9805588at2"/>
<dbReference type="Pfam" id="PF01928">
    <property type="entry name" value="CYTH"/>
    <property type="match status" value="1"/>
</dbReference>
<evidence type="ECO:0000259" key="2">
    <source>
        <dbReference type="PROSITE" id="PS51707"/>
    </source>
</evidence>
<organism evidence="3 4">
    <name type="scientific">Croceicoccus mobilis</name>
    <dbReference type="NCBI Taxonomy" id="1703339"/>
    <lineage>
        <taxon>Bacteria</taxon>
        <taxon>Pseudomonadati</taxon>
        <taxon>Pseudomonadota</taxon>
        <taxon>Alphaproteobacteria</taxon>
        <taxon>Sphingomonadales</taxon>
        <taxon>Erythrobacteraceae</taxon>
        <taxon>Croceicoccus</taxon>
    </lineage>
</organism>
<dbReference type="Gene3D" id="2.40.320.10">
    <property type="entry name" value="Hypothetical Protein Pfu-838710-001"/>
    <property type="match status" value="1"/>
</dbReference>
<feature type="active site" description="Proton acceptor" evidence="1">
    <location>
        <position position="30"/>
    </location>
</feature>
<gene>
    <name evidence="3" type="ORF">GCM10010990_24770</name>
</gene>
<dbReference type="PANTHER" id="PTHR40114">
    <property type="entry name" value="SLR0698 PROTEIN"/>
    <property type="match status" value="1"/>
</dbReference>
<feature type="domain" description="CYTH" evidence="2">
    <location>
        <begin position="2"/>
        <end position="156"/>
    </location>
</feature>
<dbReference type="PANTHER" id="PTHR40114:SF1">
    <property type="entry name" value="SLR0698 PROTEIN"/>
    <property type="match status" value="1"/>
</dbReference>
<dbReference type="CDD" id="cd07891">
    <property type="entry name" value="CYTH-like_CthTTM-like_1"/>
    <property type="match status" value="1"/>
</dbReference>
<proteinExistence type="predicted"/>
<accession>A0A916Z3M8</accession>
<dbReference type="RefSeq" id="WP_066777000.1">
    <property type="nucleotide sequence ID" value="NZ_BMIP01000005.1"/>
</dbReference>
<dbReference type="SUPFAM" id="SSF55154">
    <property type="entry name" value="CYTH-like phosphatases"/>
    <property type="match status" value="1"/>
</dbReference>
<keyword evidence="4" id="KW-1185">Reference proteome</keyword>
<dbReference type="InterPro" id="IPR033469">
    <property type="entry name" value="CYTH-like_dom_sf"/>
</dbReference>
<reference evidence="3" key="2">
    <citation type="submission" date="2020-09" db="EMBL/GenBank/DDBJ databases">
        <authorList>
            <person name="Sun Q."/>
            <person name="Zhou Y."/>
        </authorList>
    </citation>
    <scope>NUCLEOTIDE SEQUENCE</scope>
    <source>
        <strain evidence="3">CGMCC 1.15360</strain>
    </source>
</reference>
<name>A0A916Z3M8_9SPHN</name>
<dbReference type="SMART" id="SM01118">
    <property type="entry name" value="CYTH"/>
    <property type="match status" value="1"/>
</dbReference>
<evidence type="ECO:0000256" key="1">
    <source>
        <dbReference type="PIRSR" id="PIRSR016487-1"/>
    </source>
</evidence>
<dbReference type="PROSITE" id="PS51707">
    <property type="entry name" value="CYTH"/>
    <property type="match status" value="1"/>
</dbReference>
<sequence length="156" mass="17262">MGREIERKYLVRGDGWRALGGKTRHIVQYYLAMTDKAQVRVRIIDDAKAVLTIKSSAATLERQEHEYALPLEEARAMLPLHIGQPVEKLRHRIMGADGHVWEIDEFAGAHSGLVLAEVELADAEDRPVPFDWLGAEVTGDPAFYNVSLAMAGEAAG</sequence>
<dbReference type="AlphaFoldDB" id="A0A916Z3M8"/>
<protein>
    <submittedName>
        <fullName evidence="3">CYTH domain-containing protein</fullName>
    </submittedName>
</protein>